<evidence type="ECO:0000313" key="5">
    <source>
        <dbReference type="EMBL" id="TDX41777.1"/>
    </source>
</evidence>
<dbReference type="Proteomes" id="UP000295758">
    <property type="component" value="Unassembled WGS sequence"/>
</dbReference>
<name>A0A1G6KZ17_9FIRM</name>
<dbReference type="Proteomes" id="UP000247389">
    <property type="component" value="Unassembled WGS sequence"/>
</dbReference>
<dbReference type="EMBL" id="QICM01000005">
    <property type="protein sequence ID" value="PXV68239.1"/>
    <property type="molecule type" value="Genomic_DNA"/>
</dbReference>
<sequence length="266" mass="30290">MRIRIILVIFSMIFLFQGTVDSAGVYLGTLNIMQNDQFDFSLPIRADRDLNQLALKVEKKFFMAEKDKISAHNLFILTRSGAVPLSESFIQLNKRNLLDSNKIHFKLRLQSAYSPGLYRNNLIIQTERGEERLKIDFEIPTIMEVRAGGDMNPNIKYSEGNFSQQIYSSGQSKLLIRANKAWTLKVNNEGGEDLEIKLKEFKGNGSVSNSRDEFIKIGKEAVIIAQGNKTTELPGGDAELIYVLRIDDFREIKAGQKDYQLNFIIE</sequence>
<dbReference type="Proteomes" id="UP000324896">
    <property type="component" value="Unassembled WGS sequence"/>
</dbReference>
<evidence type="ECO:0000313" key="7">
    <source>
        <dbReference type="Proteomes" id="UP000247389"/>
    </source>
</evidence>
<evidence type="ECO:0000313" key="2">
    <source>
        <dbReference type="EMBL" id="SDC35606.1"/>
    </source>
</evidence>
<dbReference type="EMBL" id="SOEF01000026">
    <property type="protein sequence ID" value="TDX41777.1"/>
    <property type="molecule type" value="Genomic_DNA"/>
</dbReference>
<dbReference type="EMBL" id="FMYT01000005">
    <property type="protein sequence ID" value="SDC35606.1"/>
    <property type="molecule type" value="Genomic_DNA"/>
</dbReference>
<dbReference type="Proteomes" id="UP000198945">
    <property type="component" value="Unassembled WGS sequence"/>
</dbReference>
<evidence type="ECO:0000313" key="4">
    <source>
        <dbReference type="EMBL" id="TDS35435.1"/>
    </source>
</evidence>
<gene>
    <name evidence="4" type="ORF">BY453_101154</name>
    <name evidence="5" type="ORF">C7954_12633</name>
    <name evidence="1" type="ORF">C8C78_10531</name>
    <name evidence="2" type="ORF">SAMN04488597_10535</name>
    <name evidence="3" type="ORF">SAMN04515654_10363</name>
</gene>
<dbReference type="Proteomes" id="UP000295472">
    <property type="component" value="Unassembled WGS sequence"/>
</dbReference>
<reference evidence="4 9" key="4">
    <citation type="submission" date="2019-03" db="EMBL/GenBank/DDBJ databases">
        <title>Deep subsurface shale carbon reservoir microbial communities from Ohio and West Virginia, USA.</title>
        <authorList>
            <person name="Wrighton K."/>
        </authorList>
    </citation>
    <scope>NUCLEOTIDE SEQUENCE [LARGE SCALE GENOMIC DNA]</scope>
    <source>
        <strain evidence="4 9">UTICA-S4D12</strain>
    </source>
</reference>
<evidence type="ECO:0000313" key="10">
    <source>
        <dbReference type="Proteomes" id="UP000324896"/>
    </source>
</evidence>
<organism evidence="2 10">
    <name type="scientific">Halanaerobium congolense</name>
    <dbReference type="NCBI Taxonomy" id="54121"/>
    <lineage>
        <taxon>Bacteria</taxon>
        <taxon>Bacillati</taxon>
        <taxon>Bacillota</taxon>
        <taxon>Clostridia</taxon>
        <taxon>Halanaerobiales</taxon>
        <taxon>Halanaerobiaceae</taxon>
        <taxon>Halanaerobium</taxon>
    </lineage>
</organism>
<protein>
    <submittedName>
        <fullName evidence="2">Uncharacterized protein</fullName>
    </submittedName>
</protein>
<proteinExistence type="predicted"/>
<dbReference type="EMBL" id="FNEH01000003">
    <property type="protein sequence ID" value="SDI22047.1"/>
    <property type="molecule type" value="Genomic_DNA"/>
</dbReference>
<evidence type="ECO:0000313" key="6">
    <source>
        <dbReference type="Proteomes" id="UP000198945"/>
    </source>
</evidence>
<reference evidence="1 7" key="3">
    <citation type="submission" date="2018-04" db="EMBL/GenBank/DDBJ databases">
        <title>Subsurface microbial communities from deep shales in Ohio and West Virginia, USA.</title>
        <authorList>
            <person name="Wrighton K."/>
        </authorList>
    </citation>
    <scope>NUCLEOTIDE SEQUENCE [LARGE SCALE GENOMIC DNA]</scope>
    <source>
        <strain evidence="5 8">DSMZ 11287</strain>
        <strain evidence="1 7">MSL28</strain>
    </source>
</reference>
<reference evidence="3 6" key="1">
    <citation type="submission" date="2016-10" db="EMBL/GenBank/DDBJ databases">
        <authorList>
            <person name="de Groot N.N."/>
        </authorList>
    </citation>
    <scope>NUCLEOTIDE SEQUENCE [LARGE SCALE GENOMIC DNA]</scope>
    <source>
        <strain evidence="3 6">WG7</strain>
    </source>
</reference>
<accession>A0A1G6KZ17</accession>
<evidence type="ECO:0000313" key="1">
    <source>
        <dbReference type="EMBL" id="PXV68239.1"/>
    </source>
</evidence>
<evidence type="ECO:0000313" key="8">
    <source>
        <dbReference type="Proteomes" id="UP000295472"/>
    </source>
</evidence>
<dbReference type="GeneID" id="57013373"/>
<dbReference type="RefSeq" id="WP_089716081.1">
    <property type="nucleotide sequence ID" value="NZ_FMYT01000005.1"/>
</dbReference>
<evidence type="ECO:0000313" key="3">
    <source>
        <dbReference type="EMBL" id="SDI22047.1"/>
    </source>
</evidence>
<evidence type="ECO:0000313" key="9">
    <source>
        <dbReference type="Proteomes" id="UP000295758"/>
    </source>
</evidence>
<dbReference type="EMBL" id="SOAA01000001">
    <property type="protein sequence ID" value="TDS35435.1"/>
    <property type="molecule type" value="Genomic_DNA"/>
</dbReference>
<dbReference type="AlphaFoldDB" id="A0A1G6KZ17"/>
<reference evidence="2 10" key="2">
    <citation type="submission" date="2016-10" db="EMBL/GenBank/DDBJ databases">
        <authorList>
            <person name="Varghese N."/>
            <person name="Submissions S."/>
        </authorList>
    </citation>
    <scope>NUCLEOTIDE SEQUENCE [LARGE SCALE GENOMIC DNA]</scope>
    <source>
        <strain evidence="2 10">WG10</strain>
    </source>
</reference>